<dbReference type="SMART" id="SM00249">
    <property type="entry name" value="PHD"/>
    <property type="match status" value="4"/>
</dbReference>
<feature type="compositionally biased region" description="Basic and acidic residues" evidence="20">
    <location>
        <begin position="566"/>
        <end position="579"/>
    </location>
</feature>
<comment type="subcellular location">
    <subcellularLocation>
        <location evidence="1">Nucleus</location>
    </subcellularLocation>
</comment>
<dbReference type="Gene3D" id="3.30.160.360">
    <property type="match status" value="2"/>
</dbReference>
<dbReference type="Pfam" id="PF00856">
    <property type="entry name" value="SET"/>
    <property type="match status" value="1"/>
</dbReference>
<evidence type="ECO:0000256" key="14">
    <source>
        <dbReference type="ARBA" id="ARBA00023159"/>
    </source>
</evidence>
<sequence>DGATSENNETENGGNDSDDHNNNGENEDDEEEEDEDEEDDDDEDDDEEEEDDDDEEDDDEEEDEEDEQRDSDERKMPPVGGVGTGDESTATSNSTTGTVAAAASTASSIGTASASATISGTSEVRSVVGNGQQQSTQQQQTTMQSSSSSSARSEKLPATGNGFEMKPSTLTSAMARRCPPGVASGRVSRQQSPSCEQSGTSPNASSSDSSTSSCSSNSSSSSSNPSAASSTRSQKPEASLAHGTAIADGTGSSDSSMVSSGAILMGSKPPTSSPSPTATSNTNTAPVKKKSVTFHTTLETTDENIVRKVYNPDTVPLPSIIKKECLARPIRLKKSFNRKMKKRLQRAVAAAAAAAAASAAVSASSSASGASKTSECLVRPSRLTEIVLKSSSKSSAGVSSLEGRSCGSVGGLGFGLKATDGAKPSGICTFGVMGEPGSIVPAVAAEGELAATVNRNLESGGTQFGDKRFILPKRSVHSSRVIKPNKRFLDEFELEIKKKNKNLAAAAAIAAAAAAAGTGSALGGTGVTPNSAAAGLGVLGGGGNPAAGEIGPGTGDGNEGDSATSEDARRRKDKKKIDELTAGSSDRLPAAAHHTIAEGSPAGDRTLMTPISINPFAKTSLSDGTLGQGGKSASSKLMKPSQLSPAIAASTLGSGSASTTNLAAAASIFGKGILRQPRLQFATSLLNNAAHSIGGINGATLSSITSTNSHSHHVVPSASSTHSAAASSAGSTLGSSNGTTEGLFTMHLKAKAKLDSSKLFSAALGVATGGQAGAGGNSSGAAACCICSIPVNSRYYAQPTKKYGVSCCDVCRKFISKMVKKLATGSLISPGQPGSVGGAEVTMLKCKNEGKCLIIPPSQLMRPEAVKTRHIFKERCHACWLRKCLGSFQLPPVLKIRLGQTLPLTMRTFEPPMTGGSAGCPGSLKKDPSSEGNLFANSIAEHGPTNGNARILWNSGDKKPGSLADGFNKSFNPFLALHINPLSQNNNTFGSVPQLKLNLGGAERSSLMAASPSSSSGASSSGGKSPLSGKEDIFTPIEPRKEKDSVKVEDSTVMAGGGGGAAAATVRKDIKEEQEISPIKPPRTRSKSEATSTEATSTATVDTKSETSTPSSTAASSAQQSTTTNTGSGSQATSGANKTAASDRQRIDLKGPRVKHVCRSASIVLGQQLATFPDDGSAESPSGGALENIETPPSDSAAEPAEDLPLMDRERRATKSGVKQDCNECIDSAVALSPPATPEDEAVEVIRETPTKTDRFDPDTSASTEPDLVIDEDKLPDVDNGKKEARIEVDTKSSEMKAPFVDSVANSIMTADSVLSGKEEQMMKPLAVAIPAPSAVKKFEENIEKPTTRKTTNSFRPQASKQFGMGTIAKGPSNISGRKQQQSQGSSALVALGNRNAAASSAVGANGSLGAGSYLRTSCDVPMISIDFWENYDPAEVSRTGFGLILSESMPVRALCFLCGSAGLESMLFCVCCCEPYHQYCVKDEYNLRTGTGTGLDDTGNMSLLDVTLGASPQQQQEQLLIARYNWMCPRCTVCFSCNMATGAKVKCQKCAKHYHTTCLGTSKRLHGADRPLICAACLRCKSCGTTNVTKFIGNLPMCTPCFRLRQKGNYCPLCQKCYEDNDFDLKMMECGDCRRWVHARCEGLTDEQYNMLSVLPENIEFVCKKCAKHSDSTAHLWRDAVAAEFKAGLLSVVKLLSKSRQACALLKLSPRKKSPNCTCGAAANSITNGKNISFFPGALTVGGDTMSSGYLAAGSASKKPKLDEDSIYDFNSENSCGSSSGNSNTGGGYAVVPVAGHHGSGFNKCFCSARATPGKGSPNGGDISLVDIKQKINANEYYSLQDFHYDMNTLLQVVGSEELTVAYKEFLSETFPWFQNETKACTDALEEAMRGEVEQTNGLDQYHHSSVGSGGLGGRISGHNGAGNMSGGAFEGFGTSMDQKVPQIDIPLDDLTDYFHDTEEDLLDTRICMLCKQQGEGMPLHESRLLYCGQNNWVHTNCALWSAEVFEEIDGSLQNVHSAASRGRMIKCCHCGVKGATVGCNVKNCGEHYHFPCARRIGCVFMLDKTVYCAAHAGEAKKKRCPEERNFEIARSVYVELDRRKKRYVEPSRVQFMIGSLNVRRLGHVVPTFSDHADVLIPTDFECTRLYWSAKEPWKIVSYRIKTSIQSNNYGYGTDLGKNFTVDHSSHSSTVQWGLTQIARWHTSLEYSDGQEDQDVDPLDSDALQQHLLSSMASTATTMTTTTTTQLLASCSSMRDRGSSKQQQLQSLCESNPVCSNGDDTNDEEPQNTNDLLPPEIKDAIFEDLPHDILDGISMLDILPKLMTYEDLLAMDLKTDATFNVDILKDPNGLLQLHSSSTGSSGATTTPICQPSKPEDHSAGMDVDDMVSLQEAINGAVGSELSNDSWAKTIGTPGIEDALLSGLTKPNASSNAANTVQHRELKRSKSDILEAIAAAGGHQQPRGQRSGSFSWSTKQLESTAAVVAKRRKIGKNNIKLSDVLSLGRIKEDTATFSGTMPTATTATTTTLATTTATTAVVMQERSKSQEEYSWATMKKSTTVVEGSSEQGNVFQKLKISQLDGVDDICLDGTVGEMKIYSSRSMIEAPVKCDRCQATYRNQESYQRHLSSCEVLSTSESESETRSPRLLSPEQQQQQQQQQIITGQIAGTTGNTFILPQATSQPQTITTDIYGNTTGYLTGTAQGGGHPQTISVLQTGQTINLNGNQAILSNLPTSMPITINQLSSNGIPIQTSATGAQQIPLQGTLQNLGGNMIISTPNGQGQLFATTNQFSNAAFQHQSQAQQQHQQQQQQMLQDNGAQQFVQNKQRFIQPAPTPSPITLPHSLASGTGPMTTTTLSTAQPLGGVFSQQPQIISIGPNGQPQLMTLAAPQQQQTILQTGGTQPLTMQQSGKKIVYTTASPKKMVTKLSHQQQQQGGTIKTKRAMTSNGGSKSSMQMKAKQQQQQHHLQQQQHLHQQQEQTMTLHPTLIGGQQTGQLQTTIATPQQQHQQQQQQIQLINASYPLIRSAAAPATHQQQAQGNIIFQTQSPANQPILVQQVGGNQISYLSDQGTLTHSPVQYQLAPANVLTQNGFAMATTGTDAGTLAAATTNNILIPNGTGGYSLIPAGALQLATQPQVIGTIVQPQAATIQCGMMATEQMVLGATAAATGSAQPTLEMMVTDPASGCMYLTSPSMYYGLETIVQNTVMSSQQFVSASAMQGVLSQNSSFSATTTQVFAASKIEPIVEMPTGYVVLNNDGTTQPMQLGTSTASVVSQAPNPVQIQTSTSVGTSGGQTIFQQAPLQPTAVVSSSAGTLPATMHQPMGSMQHQQHQQQQQQQQMWKIEVSSPSSMSIQPSTNTIATSSSSSATTSIVTPLKPTMKTIIPKAQPQLVNKVMPNTAMKVLSSGTEQITTSTGVVSTSQQHKSSAAAFQSIVSSSVYTTATALTTSTKVSNVIKPITKTTNYTKPKIVAKPVKQKTSSSLLSPPPSTPPPNSMYQLSSPQQQAQSLMITTQPVPQQQQLLPNSITLIPAGNNIATVNNSSQLVPIKPNVNANGLPTITTNQLTVSAIKQPSMVIEKLAQPPVTASSPSSTPATNGINITNSPMMIIQPTSATLKKPQQHGGNSQGAMKKQKTMLPMSNNQSQMISYATPQQQAQGQQQQQQQQPYQQVMNVSSGQQQQMAGLQQQQQQQLQSQPLPISQGKGSLSKKCSNAGQITLSLANSSANNASGPVPVSMPASTITITPSQPASITLPTAPYPMPLYSNIPTNVVNPIQQQTNPNNGQSTIASSNNTVQNRPTNRVLPMQASVLQQKTPEVSQTPPPPPLKLLQQQCLEKMDEFSIIPSNHHPASSPYGVSTPSCSPNDVDRMKMAGNEKLLSSSKPNNRLEIEIKPIEITPLTSAMMTPTTTNGSCTPSPLPPLALQQQDTVTATEQQSNMMMEIEEQQQHQQQQHQHHHQQHHHHQTDEQITPSFQFSLSFDGNGTLIPLGGGTLDPQQTMAAQIEIKPLLPSPAGDGGATDELQSPQPTLMSHDSIEDDRDTEETQRIDELKHSLEAETQEMLAEGHETCGDSGAGSSSSGATSPSMNDGESDSPEIKDKISEILDNLEQQTNQEAELQMDAFENLRQSKELRQEHQHHHHRTIETDAECAAETERLVAELREEFHSAATSPSLATTATTVPLMTVEQVQSAENHHLPDQQSLLAISSSMFDPKKQTDEADCFRDVVDRSGFGGSGPVHDFDSVLLHNGDAESVLFGKIRQPEPSPLSQPSPTEHHQQLQLEEELQQYTNVQQPSSLPAMTTTPAPRAIPPRSTSPKLLYEIQSQDGFTYKSTSIAEIWDKLFEAVQIARRAHGLAALPEGQLKEMAGVQMLGLKTNAIRYLLEQLPGVEKCAQYSPLYHKKQAGGMGGPGVGGVGLGGNGMGTNGLHHGSSEYADYFEDLQENPHGTARSEPYSSRSEYDMFSWLASRHRKQPMPIVAQNIDDTIIPRRGSGSNLPMAMRYRTLKESSKESVGVYRSHIHGRGLFCNRDIEAGEMVIEYAGELIRSTLTDKRERYYDSRGIGCYMFKIDENFVVDATMRGNAARFINHSCEPNCYSKVVDILGHKHIIIFALRRIVQGEELTYDYKFPFEDVKIPCSCGSKKCRKYLN</sequence>
<dbReference type="PROSITE" id="PS51543">
    <property type="entry name" value="FYRC"/>
    <property type="match status" value="1"/>
</dbReference>
<feature type="region of interest" description="Disordered" evidence="20">
    <location>
        <begin position="544"/>
        <end position="640"/>
    </location>
</feature>
<dbReference type="CDD" id="cd15508">
    <property type="entry name" value="PHD3_KMT2A_like"/>
    <property type="match status" value="1"/>
</dbReference>
<dbReference type="VEuPathDB" id="VectorBase:ACHR000512"/>
<evidence type="ECO:0000256" key="5">
    <source>
        <dbReference type="ARBA" id="ARBA00022691"/>
    </source>
</evidence>
<feature type="region of interest" description="Disordered" evidence="20">
    <location>
        <begin position="4066"/>
        <end position="4096"/>
    </location>
</feature>
<feature type="compositionally biased region" description="Polar residues" evidence="20">
    <location>
        <begin position="609"/>
        <end position="635"/>
    </location>
</feature>
<dbReference type="PROSITE" id="PS51030">
    <property type="entry name" value="NUCLEAR_REC_DBD_2"/>
    <property type="match status" value="1"/>
</dbReference>
<evidence type="ECO:0000256" key="4">
    <source>
        <dbReference type="ARBA" id="ARBA00022679"/>
    </source>
</evidence>
<evidence type="ECO:0000256" key="17">
    <source>
        <dbReference type="ARBA" id="ARBA00071661"/>
    </source>
</evidence>
<keyword evidence="10" id="KW-0156">Chromatin regulator</keyword>
<dbReference type="PANTHER" id="PTHR45838">
    <property type="entry name" value="HISTONE-LYSINE-N-METHYLTRANSFERASE 2 KMT2 FAMILY MEMBER"/>
    <property type="match status" value="1"/>
</dbReference>
<feature type="region of interest" description="Disordered" evidence="20">
    <location>
        <begin position="1166"/>
        <end position="1206"/>
    </location>
</feature>
<evidence type="ECO:0000256" key="16">
    <source>
        <dbReference type="ARBA" id="ARBA00023242"/>
    </source>
</evidence>
<dbReference type="FunFam" id="3.30.160.360:FF:000010">
    <property type="entry name" value="Histone-lysine N-methyltransferase"/>
    <property type="match status" value="1"/>
</dbReference>
<dbReference type="SMART" id="SM00317">
    <property type="entry name" value="SET"/>
    <property type="match status" value="1"/>
</dbReference>
<evidence type="ECO:0000256" key="13">
    <source>
        <dbReference type="ARBA" id="ARBA00023125"/>
    </source>
</evidence>
<dbReference type="InterPro" id="IPR046341">
    <property type="entry name" value="SET_dom_sf"/>
</dbReference>
<keyword evidence="13" id="KW-0238">DNA-binding</keyword>
<keyword evidence="11" id="KW-0805">Transcription regulation</keyword>
<dbReference type="STRING" id="43041.A0A182JPS8"/>
<feature type="region of interest" description="Disordered" evidence="20">
    <location>
        <begin position="2633"/>
        <end position="2655"/>
    </location>
</feature>
<feature type="region of interest" description="Disordered" evidence="20">
    <location>
        <begin position="2926"/>
        <end position="2979"/>
    </location>
</feature>
<evidence type="ECO:0000313" key="26">
    <source>
        <dbReference type="EnsemblMetazoa" id="ACHR000512-PA"/>
    </source>
</evidence>
<feature type="region of interest" description="Disordered" evidence="20">
    <location>
        <begin position="3776"/>
        <end position="3799"/>
    </location>
</feature>
<dbReference type="GO" id="GO:0035097">
    <property type="term" value="C:histone methyltransferase complex"/>
    <property type="evidence" value="ECO:0007669"/>
    <property type="project" value="TreeGrafter"/>
</dbReference>
<dbReference type="GO" id="GO:0008270">
    <property type="term" value="F:zinc ion binding"/>
    <property type="evidence" value="ECO:0007669"/>
    <property type="project" value="UniProtKB-KW"/>
</dbReference>
<feature type="region of interest" description="Disordered" evidence="20">
    <location>
        <begin position="1"/>
        <end position="288"/>
    </location>
</feature>
<feature type="region of interest" description="Disordered" evidence="20">
    <location>
        <begin position="3614"/>
        <end position="3633"/>
    </location>
</feature>
<dbReference type="EC" id="2.1.1.355" evidence="2"/>
<evidence type="ECO:0000256" key="18">
    <source>
        <dbReference type="PROSITE-ProRule" id="PRU00146"/>
    </source>
</evidence>
<feature type="region of interest" description="Disordered" evidence="20">
    <location>
        <begin position="1006"/>
        <end position="1154"/>
    </location>
</feature>
<feature type="compositionally biased region" description="Low complexity" evidence="20">
    <location>
        <begin position="2960"/>
        <end position="2977"/>
    </location>
</feature>
<feature type="compositionally biased region" description="Low complexity" evidence="20">
    <location>
        <begin position="2644"/>
        <end position="2655"/>
    </location>
</feature>
<feature type="domain" description="PHD-type" evidence="25">
    <location>
        <begin position="1966"/>
        <end position="2074"/>
    </location>
</feature>
<evidence type="ECO:0000256" key="11">
    <source>
        <dbReference type="ARBA" id="ARBA00023015"/>
    </source>
</evidence>
<dbReference type="CDD" id="cd15506">
    <property type="entry name" value="PHD1_KMT2A_like"/>
    <property type="match status" value="1"/>
</dbReference>
<dbReference type="PROSITE" id="PS51542">
    <property type="entry name" value="FYRN"/>
    <property type="match status" value="1"/>
</dbReference>
<keyword evidence="12" id="KW-0103">Bromodomain</keyword>
<evidence type="ECO:0000256" key="6">
    <source>
        <dbReference type="ARBA" id="ARBA00022723"/>
    </source>
</evidence>
<evidence type="ECO:0000313" key="27">
    <source>
        <dbReference type="Proteomes" id="UP000075881"/>
    </source>
</evidence>
<dbReference type="PROSITE" id="PS51805">
    <property type="entry name" value="EPHD"/>
    <property type="match status" value="1"/>
</dbReference>
<organism evidence="26 27">
    <name type="scientific">Anopheles christyi</name>
    <dbReference type="NCBI Taxonomy" id="43041"/>
    <lineage>
        <taxon>Eukaryota</taxon>
        <taxon>Metazoa</taxon>
        <taxon>Ecdysozoa</taxon>
        <taxon>Arthropoda</taxon>
        <taxon>Hexapoda</taxon>
        <taxon>Insecta</taxon>
        <taxon>Pterygota</taxon>
        <taxon>Neoptera</taxon>
        <taxon>Endopterygota</taxon>
        <taxon>Diptera</taxon>
        <taxon>Nematocera</taxon>
        <taxon>Culicoidea</taxon>
        <taxon>Culicidae</taxon>
        <taxon>Anophelinae</taxon>
        <taxon>Anopheles</taxon>
    </lineage>
</organism>
<dbReference type="InterPro" id="IPR034732">
    <property type="entry name" value="EPHD"/>
</dbReference>
<reference evidence="27" key="1">
    <citation type="submission" date="2013-03" db="EMBL/GenBank/DDBJ databases">
        <title>The Genome Sequence of Anopheles christyi ACHKN1017.</title>
        <authorList>
            <consortium name="The Broad Institute Genomics Platform"/>
            <person name="Neafsey D.E."/>
            <person name="Besansky N."/>
            <person name="Walker B."/>
            <person name="Young S.K."/>
            <person name="Zeng Q."/>
            <person name="Gargeya S."/>
            <person name="Fitzgerald M."/>
            <person name="Haas B."/>
            <person name="Abouelleil A."/>
            <person name="Allen A.W."/>
            <person name="Alvarado L."/>
            <person name="Arachchi H.M."/>
            <person name="Berlin A.M."/>
            <person name="Chapman S.B."/>
            <person name="Gainer-Dewar J."/>
            <person name="Goldberg J."/>
            <person name="Griggs A."/>
            <person name="Gujja S."/>
            <person name="Hansen M."/>
            <person name="Howarth C."/>
            <person name="Imamovic A."/>
            <person name="Ireland A."/>
            <person name="Larimer J."/>
            <person name="McCowan C."/>
            <person name="Murphy C."/>
            <person name="Pearson M."/>
            <person name="Poon T.W."/>
            <person name="Priest M."/>
            <person name="Roberts A."/>
            <person name="Saif S."/>
            <person name="Shea T."/>
            <person name="Sisk P."/>
            <person name="Sykes S."/>
            <person name="Wortman J."/>
            <person name="Nusbaum C."/>
            <person name="Birren B."/>
        </authorList>
    </citation>
    <scope>NUCLEOTIDE SEQUENCE [LARGE SCALE GENOMIC DNA]</scope>
    <source>
        <strain evidence="27">ACHKN1017</strain>
    </source>
</reference>
<dbReference type="FunFam" id="2.170.270.10:FF:000004">
    <property type="entry name" value="Histone-lysine N-methyltransferase"/>
    <property type="match status" value="1"/>
</dbReference>
<dbReference type="GO" id="GO:0005700">
    <property type="term" value="C:polytene chromosome"/>
    <property type="evidence" value="ECO:0007669"/>
    <property type="project" value="UniProtKB-ARBA"/>
</dbReference>
<evidence type="ECO:0000256" key="7">
    <source>
        <dbReference type="ARBA" id="ARBA00022737"/>
    </source>
</evidence>
<feature type="region of interest" description="Disordered" evidence="20">
    <location>
        <begin position="3583"/>
        <end position="3602"/>
    </location>
</feature>
<evidence type="ECO:0000259" key="24">
    <source>
        <dbReference type="PROSITE" id="PS51030"/>
    </source>
</evidence>
<dbReference type="InterPro" id="IPR001628">
    <property type="entry name" value="Znf_hrmn_rcpt"/>
</dbReference>
<feature type="region of interest" description="Disordered" evidence="20">
    <location>
        <begin position="3649"/>
        <end position="3709"/>
    </location>
</feature>
<feature type="compositionally biased region" description="Basic and acidic residues" evidence="20">
    <location>
        <begin position="1244"/>
        <end position="1258"/>
    </location>
</feature>
<evidence type="ECO:0000256" key="15">
    <source>
        <dbReference type="ARBA" id="ARBA00023163"/>
    </source>
</evidence>
<feature type="compositionally biased region" description="Polar residues" evidence="20">
    <location>
        <begin position="2943"/>
        <end position="2959"/>
    </location>
</feature>
<dbReference type="GO" id="GO:0043565">
    <property type="term" value="F:sequence-specific DNA binding"/>
    <property type="evidence" value="ECO:0007669"/>
    <property type="project" value="InterPro"/>
</dbReference>
<evidence type="ECO:0000256" key="10">
    <source>
        <dbReference type="ARBA" id="ARBA00022853"/>
    </source>
</evidence>
<dbReference type="Pfam" id="PF05965">
    <property type="entry name" value="FYRC"/>
    <property type="match status" value="1"/>
</dbReference>
<dbReference type="PANTHER" id="PTHR45838:SF4">
    <property type="entry name" value="HISTONE-LYSINE N-METHYLTRANSFERASE TRITHORAX"/>
    <property type="match status" value="1"/>
</dbReference>
<feature type="region of interest" description="Disordered" evidence="20">
    <location>
        <begin position="3943"/>
        <end position="3968"/>
    </location>
</feature>
<evidence type="ECO:0000256" key="12">
    <source>
        <dbReference type="ARBA" id="ARBA00023117"/>
    </source>
</evidence>
<dbReference type="InterPro" id="IPR011011">
    <property type="entry name" value="Znf_FYVE_PHD"/>
</dbReference>
<dbReference type="Pfam" id="PF00628">
    <property type="entry name" value="PHD"/>
    <property type="match status" value="1"/>
</dbReference>
<dbReference type="SUPFAM" id="SSF57903">
    <property type="entry name" value="FYVE/PHD zinc finger"/>
    <property type="match status" value="2"/>
</dbReference>
<feature type="compositionally biased region" description="Low complexity" evidence="20">
    <location>
        <begin position="198"/>
        <end position="233"/>
    </location>
</feature>
<keyword evidence="15" id="KW-0804">Transcription</keyword>
<accession>A0A182JPS8</accession>
<evidence type="ECO:0000256" key="3">
    <source>
        <dbReference type="ARBA" id="ARBA00022603"/>
    </source>
</evidence>
<feature type="region of interest" description="Disordered" evidence="20">
    <location>
        <begin position="3349"/>
        <end position="3368"/>
    </location>
</feature>
<dbReference type="Proteomes" id="UP000075881">
    <property type="component" value="Unassembled WGS sequence"/>
</dbReference>
<dbReference type="SMART" id="SM00508">
    <property type="entry name" value="PostSET"/>
    <property type="match status" value="1"/>
</dbReference>
<evidence type="ECO:0000256" key="2">
    <source>
        <dbReference type="ARBA" id="ARBA00012183"/>
    </source>
</evidence>
<feature type="region of interest" description="Disordered" evidence="20">
    <location>
        <begin position="2357"/>
        <end position="2380"/>
    </location>
</feature>
<keyword evidence="14" id="KW-0010">Activator</keyword>
<feature type="compositionally biased region" description="Polar residues" evidence="20">
    <location>
        <begin position="4022"/>
        <end position="4032"/>
    </location>
</feature>
<dbReference type="CDD" id="cd15664">
    <property type="entry name" value="ePHD_KMT2A_like"/>
    <property type="match status" value="1"/>
</dbReference>
<feature type="region of interest" description="Disordered" evidence="20">
    <location>
        <begin position="3470"/>
        <end position="3499"/>
    </location>
</feature>
<feature type="compositionally biased region" description="Gly residues" evidence="20">
    <location>
        <begin position="544"/>
        <end position="557"/>
    </location>
</feature>
<feature type="region of interest" description="Disordered" evidence="20">
    <location>
        <begin position="1229"/>
        <end position="1265"/>
    </location>
</feature>
<dbReference type="InterPro" id="IPR003889">
    <property type="entry name" value="FYrich_C"/>
</dbReference>
<dbReference type="Pfam" id="PF13771">
    <property type="entry name" value="zf-HC5HC2H"/>
    <property type="match status" value="1"/>
</dbReference>
<feature type="compositionally biased region" description="Polar residues" evidence="20">
    <location>
        <begin position="2271"/>
        <end position="2280"/>
    </location>
</feature>
<dbReference type="InterPro" id="IPR019787">
    <property type="entry name" value="Znf_PHD-finger"/>
</dbReference>
<dbReference type="SUPFAM" id="SSF82199">
    <property type="entry name" value="SET domain"/>
    <property type="match status" value="1"/>
</dbReference>
<feature type="compositionally biased region" description="Low complexity" evidence="20">
    <location>
        <begin position="88"/>
        <end position="122"/>
    </location>
</feature>
<dbReference type="EnsemblMetazoa" id="ACHR000512-RA">
    <property type="protein sequence ID" value="ACHR000512-PA"/>
    <property type="gene ID" value="ACHR000512"/>
</dbReference>
<dbReference type="GO" id="GO:0045893">
    <property type="term" value="P:positive regulation of DNA-templated transcription"/>
    <property type="evidence" value="ECO:0007669"/>
    <property type="project" value="TreeGrafter"/>
</dbReference>
<evidence type="ECO:0000256" key="19">
    <source>
        <dbReference type="SAM" id="Coils"/>
    </source>
</evidence>
<feature type="compositionally biased region" description="Low complexity" evidence="20">
    <location>
        <begin position="1107"/>
        <end position="1136"/>
    </location>
</feature>
<feature type="domain" description="PHD-type" evidence="21">
    <location>
        <begin position="1609"/>
        <end position="1670"/>
    </location>
</feature>
<dbReference type="InterPro" id="IPR003888">
    <property type="entry name" value="FYrich_N"/>
</dbReference>
<dbReference type="CDD" id="cd19170">
    <property type="entry name" value="SET_KMT2A_2B"/>
    <property type="match status" value="1"/>
</dbReference>
<keyword evidence="8 18" id="KW-0863">Zinc-finger</keyword>
<dbReference type="Gene3D" id="3.30.40.10">
    <property type="entry name" value="Zinc/RING finger domain, C3HC4 (zinc finger)"/>
    <property type="match status" value="2"/>
</dbReference>
<dbReference type="InterPro" id="IPR001965">
    <property type="entry name" value="Znf_PHD"/>
</dbReference>
<dbReference type="FunFam" id="3.30.40.10:FF:000002">
    <property type="entry name" value="Histone-lysine N-methyltransferase"/>
    <property type="match status" value="1"/>
</dbReference>
<feature type="domain" description="Nuclear receptor" evidence="24">
    <location>
        <begin position="781"/>
        <end position="907"/>
    </location>
</feature>
<dbReference type="GO" id="GO:0042800">
    <property type="term" value="F:histone H3K4 methyltransferase activity"/>
    <property type="evidence" value="ECO:0007669"/>
    <property type="project" value="TreeGrafter"/>
</dbReference>
<dbReference type="PROSITE" id="PS50280">
    <property type="entry name" value="SET"/>
    <property type="match status" value="1"/>
</dbReference>
<dbReference type="CDD" id="cd15489">
    <property type="entry name" value="PHD_SF"/>
    <property type="match status" value="1"/>
</dbReference>
<feature type="region of interest" description="Disordered" evidence="20">
    <location>
        <begin position="2271"/>
        <end position="2292"/>
    </location>
</feature>
<feature type="compositionally biased region" description="Low complexity" evidence="20">
    <location>
        <begin position="267"/>
        <end position="286"/>
    </location>
</feature>
<dbReference type="InterPro" id="IPR047219">
    <property type="entry name" value="KMT2A_2B_SET"/>
</dbReference>
<dbReference type="GO" id="GO:0003700">
    <property type="term" value="F:DNA-binding transcription factor activity"/>
    <property type="evidence" value="ECO:0007669"/>
    <property type="project" value="InterPro"/>
</dbReference>
<keyword evidence="3" id="KW-0489">Methyltransferase</keyword>
<keyword evidence="6" id="KW-0479">Metal-binding</keyword>
<dbReference type="SMART" id="SM00541">
    <property type="entry name" value="FYRN"/>
    <property type="match status" value="1"/>
</dbReference>
<feature type="compositionally biased region" description="Low complexity" evidence="20">
    <location>
        <begin position="3583"/>
        <end position="3596"/>
    </location>
</feature>
<feature type="compositionally biased region" description="Low complexity" evidence="20">
    <location>
        <begin position="3653"/>
        <end position="3703"/>
    </location>
</feature>
<feature type="compositionally biased region" description="Low complexity" evidence="20">
    <location>
        <begin position="1"/>
        <end position="15"/>
    </location>
</feature>
<evidence type="ECO:0000256" key="1">
    <source>
        <dbReference type="ARBA" id="ARBA00004123"/>
    </source>
</evidence>
<dbReference type="Gene3D" id="2.170.270.10">
    <property type="entry name" value="SET domain"/>
    <property type="match status" value="1"/>
</dbReference>
<feature type="compositionally biased region" description="Basic residues" evidence="20">
    <location>
        <begin position="3954"/>
        <end position="3964"/>
    </location>
</feature>
<dbReference type="SMART" id="SM00542">
    <property type="entry name" value="FYRC"/>
    <property type="match status" value="1"/>
</dbReference>
<evidence type="ECO:0000259" key="22">
    <source>
        <dbReference type="PROSITE" id="PS50280"/>
    </source>
</evidence>
<dbReference type="GO" id="GO:0032259">
    <property type="term" value="P:methylation"/>
    <property type="evidence" value="ECO:0007669"/>
    <property type="project" value="UniProtKB-KW"/>
</dbReference>
<feature type="region of interest" description="Disordered" evidence="20">
    <location>
        <begin position="4260"/>
        <end position="4279"/>
    </location>
</feature>
<feature type="compositionally biased region" description="Low complexity" evidence="20">
    <location>
        <begin position="1089"/>
        <end position="1100"/>
    </location>
</feature>
<dbReference type="InterPro" id="IPR013083">
    <property type="entry name" value="Znf_RING/FYVE/PHD"/>
</dbReference>
<feature type="region of interest" description="Disordered" evidence="20">
    <location>
        <begin position="4009"/>
        <end position="4046"/>
    </location>
</feature>
<dbReference type="PROSITE" id="PS50016">
    <property type="entry name" value="ZF_PHD_2"/>
    <property type="match status" value="1"/>
</dbReference>
<keyword evidence="9" id="KW-0862">Zinc</keyword>
<feature type="coiled-coil region" evidence="19">
    <location>
        <begin position="4101"/>
        <end position="4133"/>
    </location>
</feature>
<feature type="region of interest" description="Disordered" evidence="20">
    <location>
        <begin position="707"/>
        <end position="735"/>
    </location>
</feature>
<feature type="compositionally biased region" description="Basic and acidic residues" evidence="20">
    <location>
        <begin position="1141"/>
        <end position="1151"/>
    </location>
</feature>
<feature type="compositionally biased region" description="Polar residues" evidence="20">
    <location>
        <begin position="187"/>
        <end position="197"/>
    </location>
</feature>
<keyword evidence="5" id="KW-0949">S-adenosyl-L-methionine</keyword>
<keyword evidence="16" id="KW-0539">Nucleus</keyword>
<dbReference type="PROSITE" id="PS50868">
    <property type="entry name" value="POST_SET"/>
    <property type="match status" value="1"/>
</dbReference>
<feature type="compositionally biased region" description="Low complexity" evidence="20">
    <location>
        <begin position="2357"/>
        <end position="2367"/>
    </location>
</feature>
<feature type="compositionally biased region" description="Low complexity" evidence="20">
    <location>
        <begin position="4071"/>
        <end position="4086"/>
    </location>
</feature>
<feature type="compositionally biased region" description="Low complexity" evidence="20">
    <location>
        <begin position="4298"/>
        <end position="4314"/>
    </location>
</feature>
<dbReference type="InterPro" id="IPR003616">
    <property type="entry name" value="Post-SET_dom"/>
</dbReference>
<feature type="compositionally biased region" description="Acidic residues" evidence="20">
    <location>
        <begin position="25"/>
        <end position="70"/>
    </location>
</feature>
<feature type="compositionally biased region" description="Low complexity" evidence="20">
    <location>
        <begin position="132"/>
        <end position="150"/>
    </location>
</feature>
<keyword evidence="19" id="KW-0175">Coiled coil</keyword>
<feature type="compositionally biased region" description="Low complexity" evidence="20">
    <location>
        <begin position="1006"/>
        <end position="1028"/>
    </location>
</feature>
<keyword evidence="27" id="KW-1185">Reference proteome</keyword>
<feature type="compositionally biased region" description="Basic and acidic residues" evidence="20">
    <location>
        <begin position="1029"/>
        <end position="1050"/>
    </location>
</feature>
<dbReference type="GO" id="GO:0098687">
    <property type="term" value="C:chromosomal region"/>
    <property type="evidence" value="ECO:0007669"/>
    <property type="project" value="UniProtKB-ARBA"/>
</dbReference>
<keyword evidence="4" id="KW-0808">Transferase</keyword>
<evidence type="ECO:0000259" key="25">
    <source>
        <dbReference type="PROSITE" id="PS51805"/>
    </source>
</evidence>
<proteinExistence type="predicted"/>
<feature type="compositionally biased region" description="Pro residues" evidence="20">
    <location>
        <begin position="3485"/>
        <end position="3494"/>
    </location>
</feature>
<reference evidence="26" key="2">
    <citation type="submission" date="2020-05" db="UniProtKB">
        <authorList>
            <consortium name="EnsemblMetazoa"/>
        </authorList>
    </citation>
    <scope>IDENTIFICATION</scope>
    <source>
        <strain evidence="26">ACHKN1017</strain>
    </source>
</reference>
<evidence type="ECO:0000256" key="9">
    <source>
        <dbReference type="ARBA" id="ARBA00022833"/>
    </source>
</evidence>
<dbReference type="GO" id="GO:0140949">
    <property type="term" value="F:histone H3K9 trimethyltransferase activity"/>
    <property type="evidence" value="ECO:0007669"/>
    <property type="project" value="UniProtKB-EC"/>
</dbReference>
<keyword evidence="7" id="KW-0677">Repeat</keyword>
<evidence type="ECO:0000256" key="8">
    <source>
        <dbReference type="ARBA" id="ARBA00022771"/>
    </source>
</evidence>
<feature type="domain" description="Post-SET" evidence="23">
    <location>
        <begin position="4633"/>
        <end position="4649"/>
    </location>
</feature>
<dbReference type="Pfam" id="PF05964">
    <property type="entry name" value="FYRN"/>
    <property type="match status" value="1"/>
</dbReference>
<evidence type="ECO:0000259" key="21">
    <source>
        <dbReference type="PROSITE" id="PS50016"/>
    </source>
</evidence>
<protein>
    <recommendedName>
        <fullName evidence="17">Histone-lysine N-methyltransferase trithorax</fullName>
        <ecNumber evidence="2">2.1.1.355</ecNumber>
    </recommendedName>
</protein>
<dbReference type="InterPro" id="IPR001214">
    <property type="entry name" value="SET_dom"/>
</dbReference>
<name>A0A182JPS8_9DIPT</name>
<evidence type="ECO:0000256" key="20">
    <source>
        <dbReference type="SAM" id="MobiDB-lite"/>
    </source>
</evidence>
<evidence type="ECO:0000259" key="23">
    <source>
        <dbReference type="PROSITE" id="PS50868"/>
    </source>
</evidence>
<feature type="region of interest" description="Disordered" evidence="20">
    <location>
        <begin position="2794"/>
        <end position="2816"/>
    </location>
</feature>
<feature type="domain" description="SET" evidence="22">
    <location>
        <begin position="4511"/>
        <end position="4627"/>
    </location>
</feature>
<feature type="region of interest" description="Disordered" evidence="20">
    <location>
        <begin position="4292"/>
        <end position="4314"/>
    </location>
</feature>